<reference evidence="2" key="1">
    <citation type="submission" date="2018-04" db="EMBL/GenBank/DDBJ databases">
        <authorList>
            <person name="Lucker S."/>
            <person name="Sakoula D."/>
        </authorList>
    </citation>
    <scope>NUCLEOTIDE SEQUENCE [LARGE SCALE GENOMIC DNA]</scope>
</reference>
<dbReference type="AlphaFoldDB" id="A0A330LHE3"/>
<dbReference type="EMBL" id="OUNR01000021">
    <property type="protein sequence ID" value="SPP66597.1"/>
    <property type="molecule type" value="Genomic_DNA"/>
</dbReference>
<name>A0A330LHE3_9BACT</name>
<protein>
    <submittedName>
        <fullName evidence="1">Uncharacterized protein</fullName>
    </submittedName>
</protein>
<dbReference type="InParanoid" id="A0A330LHE3"/>
<evidence type="ECO:0000313" key="2">
    <source>
        <dbReference type="Proteomes" id="UP000248168"/>
    </source>
</evidence>
<keyword evidence="2" id="KW-1185">Reference proteome</keyword>
<organism evidence="1 2">
    <name type="scientific">Nitrospira lenta</name>
    <dbReference type="NCBI Taxonomy" id="1436998"/>
    <lineage>
        <taxon>Bacteria</taxon>
        <taxon>Pseudomonadati</taxon>
        <taxon>Nitrospirota</taxon>
        <taxon>Nitrospiria</taxon>
        <taxon>Nitrospirales</taxon>
        <taxon>Nitrospiraceae</taxon>
        <taxon>Nitrospira</taxon>
    </lineage>
</organism>
<sequence length="149" mass="16105">MLHKLSDQISASERTSHRTEPSMLHLLAIAAGMLGLATVTGCATAATVGEYPNQQKVIGKSKAEVLACAGKPVKEQTRNDVVLLQYYREAPILEESQPVGKGSMSTNRHGCWATVVLTDDRVTDVRYRFAPPSMDASNDCEAIFDPCAP</sequence>
<proteinExistence type="predicted"/>
<evidence type="ECO:0000313" key="1">
    <source>
        <dbReference type="EMBL" id="SPP66597.1"/>
    </source>
</evidence>
<accession>A0A330LHE3</accession>
<dbReference type="Proteomes" id="UP000248168">
    <property type="component" value="Unassembled WGS sequence"/>
</dbReference>
<gene>
    <name evidence="1" type="ORF">NITLEN_80021</name>
</gene>